<evidence type="ECO:0000256" key="3">
    <source>
        <dbReference type="ARBA" id="ARBA00020422"/>
    </source>
</evidence>
<dbReference type="Gene3D" id="3.30.1340.10">
    <property type="entry name" value="HPr-like"/>
    <property type="match status" value="1"/>
</dbReference>
<feature type="domain" description="HPr" evidence="6">
    <location>
        <begin position="1"/>
        <end position="83"/>
    </location>
</feature>
<organism evidence="7 8">
    <name type="scientific">Salininema proteolyticum</name>
    <dbReference type="NCBI Taxonomy" id="1607685"/>
    <lineage>
        <taxon>Bacteria</taxon>
        <taxon>Bacillati</taxon>
        <taxon>Actinomycetota</taxon>
        <taxon>Actinomycetes</taxon>
        <taxon>Glycomycetales</taxon>
        <taxon>Glycomycetaceae</taxon>
        <taxon>Salininema</taxon>
    </lineage>
</organism>
<dbReference type="RefSeq" id="WP_380619158.1">
    <property type="nucleotide sequence ID" value="NZ_JBHSDK010000010.1"/>
</dbReference>
<comment type="caution">
    <text evidence="7">The sequence shown here is derived from an EMBL/GenBank/DDBJ whole genome shotgun (WGS) entry which is preliminary data.</text>
</comment>
<dbReference type="InterPro" id="IPR050399">
    <property type="entry name" value="HPr"/>
</dbReference>
<dbReference type="Pfam" id="PF00381">
    <property type="entry name" value="PTS-HPr"/>
    <property type="match status" value="1"/>
</dbReference>
<dbReference type="PANTHER" id="PTHR33705:SF2">
    <property type="entry name" value="PHOSPHOCARRIER PROTEIN NPR"/>
    <property type="match status" value="1"/>
</dbReference>
<dbReference type="InterPro" id="IPR035895">
    <property type="entry name" value="HPr-like_sf"/>
</dbReference>
<dbReference type="PRINTS" id="PR00107">
    <property type="entry name" value="PHOSPHOCPHPR"/>
</dbReference>
<evidence type="ECO:0000256" key="1">
    <source>
        <dbReference type="ARBA" id="ARBA00003681"/>
    </source>
</evidence>
<name>A0ABV8TWZ7_9ACTN</name>
<dbReference type="CDD" id="cd00367">
    <property type="entry name" value="PTS-HPr_like"/>
    <property type="match status" value="1"/>
</dbReference>
<dbReference type="PROSITE" id="PS51350">
    <property type="entry name" value="PTS_HPR_DOM"/>
    <property type="match status" value="1"/>
</dbReference>
<dbReference type="PROSITE" id="PS00369">
    <property type="entry name" value="PTS_HPR_HIS"/>
    <property type="match status" value="1"/>
</dbReference>
<dbReference type="InterPro" id="IPR000032">
    <property type="entry name" value="HPr-like"/>
</dbReference>
<comment type="subcellular location">
    <subcellularLocation>
        <location evidence="2">Cytoplasm</location>
    </subcellularLocation>
</comment>
<dbReference type="PANTHER" id="PTHR33705">
    <property type="entry name" value="PHOSPHOCARRIER PROTEIN HPR"/>
    <property type="match status" value="1"/>
</dbReference>
<dbReference type="InterPro" id="IPR001020">
    <property type="entry name" value="PTS_HPr_His_P_site"/>
</dbReference>
<keyword evidence="4" id="KW-0963">Cytoplasm</keyword>
<protein>
    <recommendedName>
        <fullName evidence="3">Phosphocarrier protein HPr</fullName>
    </recommendedName>
</protein>
<proteinExistence type="predicted"/>
<evidence type="ECO:0000256" key="5">
    <source>
        <dbReference type="ARBA" id="ARBA00022683"/>
    </source>
</evidence>
<evidence type="ECO:0000313" key="8">
    <source>
        <dbReference type="Proteomes" id="UP001595823"/>
    </source>
</evidence>
<evidence type="ECO:0000313" key="7">
    <source>
        <dbReference type="EMBL" id="MFC4334958.1"/>
    </source>
</evidence>
<evidence type="ECO:0000256" key="2">
    <source>
        <dbReference type="ARBA" id="ARBA00004496"/>
    </source>
</evidence>
<gene>
    <name evidence="7" type="ORF">ACFPET_07090</name>
</gene>
<evidence type="ECO:0000259" key="6">
    <source>
        <dbReference type="PROSITE" id="PS51350"/>
    </source>
</evidence>
<reference evidence="8" key="1">
    <citation type="journal article" date="2019" name="Int. J. Syst. Evol. Microbiol.">
        <title>The Global Catalogue of Microorganisms (GCM) 10K type strain sequencing project: providing services to taxonomists for standard genome sequencing and annotation.</title>
        <authorList>
            <consortium name="The Broad Institute Genomics Platform"/>
            <consortium name="The Broad Institute Genome Sequencing Center for Infectious Disease"/>
            <person name="Wu L."/>
            <person name="Ma J."/>
        </authorList>
    </citation>
    <scope>NUCLEOTIDE SEQUENCE [LARGE SCALE GENOMIC DNA]</scope>
    <source>
        <strain evidence="8">IBRC-M 10908</strain>
    </source>
</reference>
<dbReference type="SUPFAM" id="SSF55594">
    <property type="entry name" value="HPr-like"/>
    <property type="match status" value="1"/>
</dbReference>
<dbReference type="EMBL" id="JBHSDK010000010">
    <property type="protein sequence ID" value="MFC4334958.1"/>
    <property type="molecule type" value="Genomic_DNA"/>
</dbReference>
<accession>A0ABV8TWZ7</accession>
<dbReference type="NCBIfam" id="TIGR01003">
    <property type="entry name" value="PTS_HPr_family"/>
    <property type="match status" value="1"/>
</dbReference>
<keyword evidence="8" id="KW-1185">Reference proteome</keyword>
<evidence type="ECO:0000256" key="4">
    <source>
        <dbReference type="ARBA" id="ARBA00022490"/>
    </source>
</evidence>
<comment type="function">
    <text evidence="1">General (non sugar-specific) component of the phosphoenolpyruvate-dependent sugar phosphotransferase system (sugar PTS). This major carbohydrate active-transport system catalyzes the phosphorylation of incoming sugar substrates concomitantly with their translocation across the cell membrane. The phosphoryl group from phosphoenolpyruvate (PEP) is transferred to the phosphoryl carrier protein HPr by enzyme I. Phospho-HPr then transfers it to the PTS EIIA domain.</text>
</comment>
<dbReference type="Proteomes" id="UP001595823">
    <property type="component" value="Unassembled WGS sequence"/>
</dbReference>
<keyword evidence="5" id="KW-0598">Phosphotransferase system</keyword>
<sequence>MAQKTVKVTLETGLHARPAAQFVQTAGETDSDVTIAKAAGDPVNAKSMLSLMGLDVRKDDEITIESDDDAIVGKLEELVTSGA</sequence>